<feature type="domain" description="Signal transduction histidine kinase subgroup 3 dimerisation and phosphoacceptor" evidence="11">
    <location>
        <begin position="91"/>
        <end position="141"/>
    </location>
</feature>
<dbReference type="Gene3D" id="1.20.5.1930">
    <property type="match status" value="1"/>
</dbReference>
<evidence type="ECO:0000313" key="13">
    <source>
        <dbReference type="Proteomes" id="UP000838308"/>
    </source>
</evidence>
<dbReference type="EMBL" id="CALBWS010000027">
    <property type="protein sequence ID" value="CAH2716466.1"/>
    <property type="molecule type" value="Genomic_DNA"/>
</dbReference>
<keyword evidence="7" id="KW-0067">ATP-binding</keyword>
<dbReference type="Pfam" id="PF07730">
    <property type="entry name" value="HisKA_3"/>
    <property type="match status" value="1"/>
</dbReference>
<dbReference type="CDD" id="cd16917">
    <property type="entry name" value="HATPase_UhpB-NarQ-NarX-like"/>
    <property type="match status" value="1"/>
</dbReference>
<evidence type="ECO:0000259" key="11">
    <source>
        <dbReference type="Pfam" id="PF07730"/>
    </source>
</evidence>
<comment type="caution">
    <text evidence="12">The sequence shown here is derived from an EMBL/GenBank/DDBJ whole genome shotgun (WGS) entry which is preliminary data.</text>
</comment>
<gene>
    <name evidence="12" type="ORF">BACCIP111895_03653</name>
</gene>
<name>A0ABM9EUX1_9BACI</name>
<evidence type="ECO:0000256" key="9">
    <source>
        <dbReference type="SAM" id="Phobius"/>
    </source>
</evidence>
<feature type="domain" description="Histidine kinase/HSP90-like ATPase" evidence="10">
    <location>
        <begin position="185"/>
        <end position="271"/>
    </location>
</feature>
<dbReference type="EC" id="2.7.13.3" evidence="2"/>
<keyword evidence="3" id="KW-0597">Phosphoprotein</keyword>
<sequence>MELSARREAVRMSFRTLKIISILLPPLLIGSFELIRHSVLLHNLSMETGNYLIILLTLVISYVFTSWMFKMMEEKNHRLATEREMRAVYEERERLAKELHDNIAQTLFLLKVNLKKGKINEASGLVNSIDANVRQAIYNLRVNPLEMISFPKRVENWLNEWSTVSGIETKVTIQLSEGYFNPSEEVQIFGIIQEAFTNIRKHSGAQTAVLLVQMIPHGWEMKIEDDGKGFSKNDRRPSQYGLIMLKERVEKMDAMLDIFSEINKGTKITVKGNDK</sequence>
<evidence type="ECO:0000256" key="8">
    <source>
        <dbReference type="ARBA" id="ARBA00023012"/>
    </source>
</evidence>
<evidence type="ECO:0000313" key="12">
    <source>
        <dbReference type="EMBL" id="CAH2716466.1"/>
    </source>
</evidence>
<comment type="catalytic activity">
    <reaction evidence="1">
        <text>ATP + protein L-histidine = ADP + protein N-phospho-L-histidine.</text>
        <dbReference type="EC" id="2.7.13.3"/>
    </reaction>
</comment>
<dbReference type="Gene3D" id="3.30.565.10">
    <property type="entry name" value="Histidine kinase-like ATPase, C-terminal domain"/>
    <property type="match status" value="1"/>
</dbReference>
<protein>
    <recommendedName>
        <fullName evidence="2">histidine kinase</fullName>
        <ecNumber evidence="2">2.7.13.3</ecNumber>
    </recommendedName>
</protein>
<proteinExistence type="predicted"/>
<evidence type="ECO:0000259" key="10">
    <source>
        <dbReference type="Pfam" id="PF02518"/>
    </source>
</evidence>
<reference evidence="12" key="1">
    <citation type="submission" date="2022-04" db="EMBL/GenBank/DDBJ databases">
        <authorList>
            <person name="Criscuolo A."/>
        </authorList>
    </citation>
    <scope>NUCLEOTIDE SEQUENCE</scope>
    <source>
        <strain evidence="12">CIP111895</strain>
    </source>
</reference>
<evidence type="ECO:0000256" key="7">
    <source>
        <dbReference type="ARBA" id="ARBA00022840"/>
    </source>
</evidence>
<dbReference type="PANTHER" id="PTHR24421">
    <property type="entry name" value="NITRATE/NITRITE SENSOR PROTEIN NARX-RELATED"/>
    <property type="match status" value="1"/>
</dbReference>
<dbReference type="InterPro" id="IPR050482">
    <property type="entry name" value="Sensor_HK_TwoCompSys"/>
</dbReference>
<evidence type="ECO:0000256" key="3">
    <source>
        <dbReference type="ARBA" id="ARBA00022553"/>
    </source>
</evidence>
<dbReference type="InterPro" id="IPR036890">
    <property type="entry name" value="HATPase_C_sf"/>
</dbReference>
<keyword evidence="8" id="KW-0902">Two-component regulatory system</keyword>
<dbReference type="Pfam" id="PF02518">
    <property type="entry name" value="HATPase_c"/>
    <property type="match status" value="1"/>
</dbReference>
<keyword evidence="9" id="KW-1133">Transmembrane helix</keyword>
<keyword evidence="13" id="KW-1185">Reference proteome</keyword>
<dbReference type="InterPro" id="IPR003594">
    <property type="entry name" value="HATPase_dom"/>
</dbReference>
<evidence type="ECO:0000256" key="6">
    <source>
        <dbReference type="ARBA" id="ARBA00022777"/>
    </source>
</evidence>
<feature type="transmembrane region" description="Helical" evidence="9">
    <location>
        <begin position="20"/>
        <end position="39"/>
    </location>
</feature>
<evidence type="ECO:0000256" key="1">
    <source>
        <dbReference type="ARBA" id="ARBA00000085"/>
    </source>
</evidence>
<organism evidence="12 13">
    <name type="scientific">Neobacillus rhizosphaerae</name>
    <dbReference type="NCBI Taxonomy" id="2880965"/>
    <lineage>
        <taxon>Bacteria</taxon>
        <taxon>Bacillati</taxon>
        <taxon>Bacillota</taxon>
        <taxon>Bacilli</taxon>
        <taxon>Bacillales</taxon>
        <taxon>Bacillaceae</taxon>
        <taxon>Neobacillus</taxon>
    </lineage>
</organism>
<evidence type="ECO:0000256" key="4">
    <source>
        <dbReference type="ARBA" id="ARBA00022679"/>
    </source>
</evidence>
<accession>A0ABM9EUX1</accession>
<keyword evidence="6" id="KW-0418">Kinase</keyword>
<dbReference type="SUPFAM" id="SSF55874">
    <property type="entry name" value="ATPase domain of HSP90 chaperone/DNA topoisomerase II/histidine kinase"/>
    <property type="match status" value="1"/>
</dbReference>
<dbReference type="Proteomes" id="UP000838308">
    <property type="component" value="Unassembled WGS sequence"/>
</dbReference>
<keyword evidence="5" id="KW-0547">Nucleotide-binding</keyword>
<dbReference type="InterPro" id="IPR011712">
    <property type="entry name" value="Sig_transdc_His_kin_sub3_dim/P"/>
</dbReference>
<evidence type="ECO:0000256" key="2">
    <source>
        <dbReference type="ARBA" id="ARBA00012438"/>
    </source>
</evidence>
<evidence type="ECO:0000256" key="5">
    <source>
        <dbReference type="ARBA" id="ARBA00022741"/>
    </source>
</evidence>
<keyword evidence="9" id="KW-0472">Membrane</keyword>
<dbReference type="PANTHER" id="PTHR24421:SF10">
    <property type="entry name" value="NITRATE_NITRITE SENSOR PROTEIN NARQ"/>
    <property type="match status" value="1"/>
</dbReference>
<keyword evidence="9" id="KW-0812">Transmembrane</keyword>
<feature type="transmembrane region" description="Helical" evidence="9">
    <location>
        <begin position="51"/>
        <end position="69"/>
    </location>
</feature>
<keyword evidence="4" id="KW-0808">Transferase</keyword>